<evidence type="ECO:0000313" key="7">
    <source>
        <dbReference type="Proteomes" id="UP000245884"/>
    </source>
</evidence>
<feature type="binding site" evidence="3">
    <location>
        <position position="98"/>
    </location>
    <ligand>
        <name>FAD</name>
        <dbReference type="ChEBI" id="CHEBI:57692"/>
    </ligand>
</feature>
<dbReference type="InterPro" id="IPR036188">
    <property type="entry name" value="FAD/NAD-bd_sf"/>
</dbReference>
<feature type="domain" description="Glucose-methanol-choline oxidoreductase N-terminal" evidence="4">
    <location>
        <begin position="12"/>
        <end position="332"/>
    </location>
</feature>
<feature type="binding site" evidence="3">
    <location>
        <position position="249"/>
    </location>
    <ligand>
        <name>FAD</name>
        <dbReference type="ChEBI" id="CHEBI:57692"/>
    </ligand>
</feature>
<keyword evidence="7" id="KW-1185">Reference proteome</keyword>
<dbReference type="SUPFAM" id="SSF54373">
    <property type="entry name" value="FAD-linked reductases, C-terminal domain"/>
    <property type="match status" value="1"/>
</dbReference>
<dbReference type="SUPFAM" id="SSF51905">
    <property type="entry name" value="FAD/NAD(P)-binding domain"/>
    <property type="match status" value="1"/>
</dbReference>
<dbReference type="Pfam" id="PF05199">
    <property type="entry name" value="GMC_oxred_C"/>
    <property type="match status" value="1"/>
</dbReference>
<reference evidence="6 7" key="1">
    <citation type="journal article" date="2018" name="Mol. Biol. Evol.">
        <title>Broad Genomic Sampling Reveals a Smut Pathogenic Ancestry of the Fungal Clade Ustilaginomycotina.</title>
        <authorList>
            <person name="Kijpornyongpan T."/>
            <person name="Mondo S.J."/>
            <person name="Barry K."/>
            <person name="Sandor L."/>
            <person name="Lee J."/>
            <person name="Lipzen A."/>
            <person name="Pangilinan J."/>
            <person name="LaButti K."/>
            <person name="Hainaut M."/>
            <person name="Henrissat B."/>
            <person name="Grigoriev I.V."/>
            <person name="Spatafora J.W."/>
            <person name="Aime M.C."/>
        </authorList>
    </citation>
    <scope>NUCLEOTIDE SEQUENCE [LARGE SCALE GENOMIC DNA]</scope>
    <source>
        <strain evidence="6 7">MCA 5214</strain>
    </source>
</reference>
<sequence length="638" mass="68150">MIDSADEAEDVVDYIVVGGGTAGLAIARRLSDDPSVRVLVIEAGQSGEGAQKQIRQPNSIDYNALQSSELDWHYETAKQDNLNGRQLDFPLFKTLGGTSAGNDLIYLRQGRREADAMAMLAKKMGGLDSWSWEKIDGAMNSSVTYQAVAKNETSNSAAIAAGSITGKGPIMLTYPNASLAVEEIWFPALQEVHNTPLSRSPWQGDQVGGIIAPITVEKGTSLRSYSRSAYLDSVCDKRHNLQVLTTTTVTRIFFEDKASEPGHLRALGVECASSKGSRRNIITAKREVIVSAGVIGSPQLLQVSGIGPRPVLEERGIAVKKELSGVGQHLQDSLLVSLQFHVKKGVKLPSAKSVPGYADSALAILSLKDVLHTDAAAEDFITRADKLSTKYYNHNDTDGSVKLACLKTGSIQLHQLLTENATTGLSGQPKAAVLVKMKTANDLITFTISLQSPLSRGNVNIASSNPFDAPRIDPAYLSHPSDEELLIAGIEWARTLSSTKTFKKFLAKETSATSSVRGRKAWAKWFQEGAPGPNQPIKGSPVVPLRAGYQASSTNSLLAEEDGGVVGADFKVHGCSNLRVVDASVLPLAPSASLGAYVYGIAEMAAGMIHADRKCGKAEPVAECQYGEEDDDDGEEAE</sequence>
<dbReference type="EMBL" id="KZ819663">
    <property type="protein sequence ID" value="PWN29736.1"/>
    <property type="molecule type" value="Genomic_DNA"/>
</dbReference>
<evidence type="ECO:0000313" key="6">
    <source>
        <dbReference type="EMBL" id="PWN29736.1"/>
    </source>
</evidence>
<organism evidence="6 7">
    <name type="scientific">Jaminaea rosea</name>
    <dbReference type="NCBI Taxonomy" id="1569628"/>
    <lineage>
        <taxon>Eukaryota</taxon>
        <taxon>Fungi</taxon>
        <taxon>Dikarya</taxon>
        <taxon>Basidiomycota</taxon>
        <taxon>Ustilaginomycotina</taxon>
        <taxon>Exobasidiomycetes</taxon>
        <taxon>Microstromatales</taxon>
        <taxon>Microstromatales incertae sedis</taxon>
        <taxon>Jaminaea</taxon>
    </lineage>
</organism>
<comment type="similarity">
    <text evidence="2">Belongs to the GMC oxidoreductase family.</text>
</comment>
<dbReference type="PANTHER" id="PTHR11552">
    <property type="entry name" value="GLUCOSE-METHANOL-CHOLINE GMC OXIDOREDUCTASE"/>
    <property type="match status" value="1"/>
</dbReference>
<evidence type="ECO:0000259" key="4">
    <source>
        <dbReference type="Pfam" id="PF00732"/>
    </source>
</evidence>
<evidence type="ECO:0000256" key="2">
    <source>
        <dbReference type="ARBA" id="ARBA00010790"/>
    </source>
</evidence>
<dbReference type="InterPro" id="IPR007867">
    <property type="entry name" value="GMC_OxRtase_C"/>
</dbReference>
<gene>
    <name evidence="6" type="ORF">BDZ90DRAFT_216808</name>
</gene>
<dbReference type="InterPro" id="IPR000172">
    <property type="entry name" value="GMC_OxRdtase_N"/>
</dbReference>
<protein>
    <submittedName>
        <fullName evidence="6">Alcohol oxidase</fullName>
    </submittedName>
</protein>
<feature type="non-terminal residue" evidence="6">
    <location>
        <position position="638"/>
    </location>
</feature>
<dbReference type="Gene3D" id="3.50.50.60">
    <property type="entry name" value="FAD/NAD(P)-binding domain"/>
    <property type="match status" value="1"/>
</dbReference>
<dbReference type="STRING" id="1569628.A0A316UWR0"/>
<feature type="domain" description="Glucose-methanol-choline oxidoreductase C-terminal" evidence="5">
    <location>
        <begin position="453"/>
        <end position="602"/>
    </location>
</feature>
<keyword evidence="3" id="KW-0274">FAD</keyword>
<evidence type="ECO:0000259" key="5">
    <source>
        <dbReference type="Pfam" id="PF05199"/>
    </source>
</evidence>
<dbReference type="Gene3D" id="3.30.560.10">
    <property type="entry name" value="Glucose Oxidase, domain 3"/>
    <property type="match status" value="1"/>
</dbReference>
<dbReference type="AlphaFoldDB" id="A0A316UWR0"/>
<dbReference type="RefSeq" id="XP_025364348.1">
    <property type="nucleotide sequence ID" value="XM_025504287.1"/>
</dbReference>
<dbReference type="GO" id="GO:0016614">
    <property type="term" value="F:oxidoreductase activity, acting on CH-OH group of donors"/>
    <property type="evidence" value="ECO:0007669"/>
    <property type="project" value="InterPro"/>
</dbReference>
<dbReference type="OrthoDB" id="269227at2759"/>
<evidence type="ECO:0000256" key="3">
    <source>
        <dbReference type="PIRSR" id="PIRSR000137-2"/>
    </source>
</evidence>
<dbReference type="GeneID" id="37026110"/>
<dbReference type="Pfam" id="PF00732">
    <property type="entry name" value="GMC_oxred_N"/>
    <property type="match status" value="1"/>
</dbReference>
<accession>A0A316UWR0</accession>
<evidence type="ECO:0000256" key="1">
    <source>
        <dbReference type="ARBA" id="ARBA00001974"/>
    </source>
</evidence>
<dbReference type="InterPro" id="IPR012132">
    <property type="entry name" value="GMC_OxRdtase"/>
</dbReference>
<dbReference type="PIRSF" id="PIRSF000137">
    <property type="entry name" value="Alcohol_oxidase"/>
    <property type="match status" value="1"/>
</dbReference>
<dbReference type="GO" id="GO:0050660">
    <property type="term" value="F:flavin adenine dinucleotide binding"/>
    <property type="evidence" value="ECO:0007669"/>
    <property type="project" value="InterPro"/>
</dbReference>
<keyword evidence="3" id="KW-0285">Flavoprotein</keyword>
<comment type="cofactor">
    <cofactor evidence="1 3">
        <name>FAD</name>
        <dbReference type="ChEBI" id="CHEBI:57692"/>
    </cofactor>
</comment>
<dbReference type="PANTHER" id="PTHR11552:SF218">
    <property type="entry name" value="GLUCOSE-METHANOL-CHOLINE OXIDOREDUCTASE N-TERMINAL DOMAIN-CONTAINING PROTEIN"/>
    <property type="match status" value="1"/>
</dbReference>
<dbReference type="Proteomes" id="UP000245884">
    <property type="component" value="Unassembled WGS sequence"/>
</dbReference>
<proteinExistence type="inferred from homology"/>
<name>A0A316UWR0_9BASI</name>